<dbReference type="Gene3D" id="3.40.50.11260">
    <property type="match status" value="1"/>
</dbReference>
<protein>
    <submittedName>
        <fullName evidence="3">Uncharacterized protein</fullName>
    </submittedName>
</protein>
<reference evidence="3 4" key="1">
    <citation type="submission" date="2024-01" db="EMBL/GenBank/DDBJ databases">
        <title>The genomes of 5 underutilized Papilionoideae crops provide insights into root nodulation and disease resistanc.</title>
        <authorList>
            <person name="Yuan L."/>
        </authorList>
    </citation>
    <scope>NUCLEOTIDE SEQUENCE [LARGE SCALE GENOMIC DNA]</scope>
    <source>
        <strain evidence="3">ZHUSHIDOU_FW_LH</strain>
        <tissue evidence="3">Leaf</tissue>
    </source>
</reference>
<dbReference type="GO" id="GO:0016887">
    <property type="term" value="F:ATP hydrolysis activity"/>
    <property type="evidence" value="ECO:0007669"/>
    <property type="project" value="InterPro"/>
</dbReference>
<gene>
    <name evidence="3" type="ORF">RIF29_10011</name>
</gene>
<evidence type="ECO:0000313" key="3">
    <source>
        <dbReference type="EMBL" id="KAK7281756.1"/>
    </source>
</evidence>
<evidence type="ECO:0000313" key="4">
    <source>
        <dbReference type="Proteomes" id="UP001372338"/>
    </source>
</evidence>
<dbReference type="PANTHER" id="PTHR11528">
    <property type="entry name" value="HEAT SHOCK PROTEIN 90 FAMILY MEMBER"/>
    <property type="match status" value="1"/>
</dbReference>
<keyword evidence="4" id="KW-1185">Reference proteome</keyword>
<accession>A0AAN9ILP8</accession>
<sequence length="152" mass="17368">MAALPSAEHITHKVENSRRKGSEFVGEFMEMSFPGILRFDCKKLDILVSKLMCGGNFRLYFYSVYDLGKIKLGKGRKGKGRLGNHEGTYTIPISPPLNFYLIKDIEVLYLIEPIDEVAIQNLQTYKEKKFVDISKEDLELGLFYFPTSLSCD</sequence>
<comment type="similarity">
    <text evidence="1">Belongs to the heat shock protein 90 family.</text>
</comment>
<proteinExistence type="inferred from homology"/>
<organism evidence="3 4">
    <name type="scientific">Crotalaria pallida</name>
    <name type="common">Smooth rattlebox</name>
    <name type="synonym">Crotalaria striata</name>
    <dbReference type="NCBI Taxonomy" id="3830"/>
    <lineage>
        <taxon>Eukaryota</taxon>
        <taxon>Viridiplantae</taxon>
        <taxon>Streptophyta</taxon>
        <taxon>Embryophyta</taxon>
        <taxon>Tracheophyta</taxon>
        <taxon>Spermatophyta</taxon>
        <taxon>Magnoliopsida</taxon>
        <taxon>eudicotyledons</taxon>
        <taxon>Gunneridae</taxon>
        <taxon>Pentapetalae</taxon>
        <taxon>rosids</taxon>
        <taxon>fabids</taxon>
        <taxon>Fabales</taxon>
        <taxon>Fabaceae</taxon>
        <taxon>Papilionoideae</taxon>
        <taxon>50 kb inversion clade</taxon>
        <taxon>genistoids sensu lato</taxon>
        <taxon>core genistoids</taxon>
        <taxon>Crotalarieae</taxon>
        <taxon>Crotalaria</taxon>
    </lineage>
</organism>
<dbReference type="InterPro" id="IPR001404">
    <property type="entry name" value="Hsp90_fam"/>
</dbReference>
<comment type="caution">
    <text evidence="3">The sequence shown here is derived from an EMBL/GenBank/DDBJ whole genome shotgun (WGS) entry which is preliminary data.</text>
</comment>
<dbReference type="GO" id="GO:0051082">
    <property type="term" value="F:unfolded protein binding"/>
    <property type="evidence" value="ECO:0007669"/>
    <property type="project" value="InterPro"/>
</dbReference>
<dbReference type="Pfam" id="PF00183">
    <property type="entry name" value="HSP90"/>
    <property type="match status" value="1"/>
</dbReference>
<dbReference type="Proteomes" id="UP001372338">
    <property type="component" value="Unassembled WGS sequence"/>
</dbReference>
<dbReference type="EMBL" id="JAYWIO010000002">
    <property type="protein sequence ID" value="KAK7281756.1"/>
    <property type="molecule type" value="Genomic_DNA"/>
</dbReference>
<keyword evidence="2" id="KW-0143">Chaperone</keyword>
<dbReference type="GO" id="GO:0140662">
    <property type="term" value="F:ATP-dependent protein folding chaperone"/>
    <property type="evidence" value="ECO:0007669"/>
    <property type="project" value="InterPro"/>
</dbReference>
<dbReference type="GO" id="GO:0005524">
    <property type="term" value="F:ATP binding"/>
    <property type="evidence" value="ECO:0007669"/>
    <property type="project" value="InterPro"/>
</dbReference>
<name>A0AAN9ILP8_CROPI</name>
<dbReference type="AlphaFoldDB" id="A0AAN9ILP8"/>
<evidence type="ECO:0000256" key="2">
    <source>
        <dbReference type="ARBA" id="ARBA00023186"/>
    </source>
</evidence>
<evidence type="ECO:0000256" key="1">
    <source>
        <dbReference type="ARBA" id="ARBA00008239"/>
    </source>
</evidence>